<dbReference type="GO" id="GO:0030119">
    <property type="term" value="C:AP-type membrane coat adaptor complex"/>
    <property type="evidence" value="ECO:0007669"/>
    <property type="project" value="InterPro"/>
</dbReference>
<dbReference type="EMBL" id="GEDV01002591">
    <property type="protein sequence ID" value="JAP85966.1"/>
    <property type="molecule type" value="Transcribed_RNA"/>
</dbReference>
<dbReference type="GO" id="GO:0005829">
    <property type="term" value="C:cytosol"/>
    <property type="evidence" value="ECO:0007669"/>
    <property type="project" value="TreeGrafter"/>
</dbReference>
<dbReference type="PANTHER" id="PTHR16120:SF0">
    <property type="entry name" value="AP-5 COMPLEX SUBUNIT SIGMA-1"/>
    <property type="match status" value="1"/>
</dbReference>
<dbReference type="GO" id="GO:0005764">
    <property type="term" value="C:lysosome"/>
    <property type="evidence" value="ECO:0007669"/>
    <property type="project" value="TreeGrafter"/>
</dbReference>
<dbReference type="AlphaFoldDB" id="A0A131Z6A6"/>
<proteinExistence type="predicted"/>
<name>A0A131Z6A6_RHIAP</name>
<accession>A0A131Z6A6</accession>
<organism evidence="1">
    <name type="scientific">Rhipicephalus appendiculatus</name>
    <name type="common">Brown ear tick</name>
    <dbReference type="NCBI Taxonomy" id="34631"/>
    <lineage>
        <taxon>Eukaryota</taxon>
        <taxon>Metazoa</taxon>
        <taxon>Ecdysozoa</taxon>
        <taxon>Arthropoda</taxon>
        <taxon>Chelicerata</taxon>
        <taxon>Arachnida</taxon>
        <taxon>Acari</taxon>
        <taxon>Parasitiformes</taxon>
        <taxon>Ixodida</taxon>
        <taxon>Ixodoidea</taxon>
        <taxon>Ixodidae</taxon>
        <taxon>Rhipicephalinae</taxon>
        <taxon>Rhipicephalus</taxon>
        <taxon>Rhipicephalus</taxon>
    </lineage>
</organism>
<reference evidence="1" key="1">
    <citation type="journal article" date="2016" name="Ticks Tick Borne Dis.">
        <title>De novo assembly and annotation of the salivary gland transcriptome of Rhipicephalus appendiculatus male and female ticks during blood feeding.</title>
        <authorList>
            <person name="de Castro M.H."/>
            <person name="de Klerk D."/>
            <person name="Pienaar R."/>
            <person name="Latif A.A."/>
            <person name="Rees D.J."/>
            <person name="Mans B.J."/>
        </authorList>
    </citation>
    <scope>NUCLEOTIDE SEQUENCE</scope>
    <source>
        <tissue evidence="1">Salivary glands</tissue>
    </source>
</reference>
<dbReference type="PANTHER" id="PTHR16120">
    <property type="entry name" value="AP-5 COMPLEX SUBUNIT SIGMA-1"/>
    <property type="match status" value="1"/>
</dbReference>
<protein>
    <submittedName>
        <fullName evidence="1">AP-5 complex subunit sigma-1</fullName>
    </submittedName>
</protein>
<sequence>MHGRFTPKMVMAFFIASVSEKTSGIIYSTFYGWSERPSFSDVQCVTASGDTGDLNSARGPSEMNEEQKTRSDLLKRVYQSAVEDMKNTPPEVSSSSNDVTMHLTERKGQFFFSDVDVGDSIAVWHSFGDCCFVAICDESENVGLAAYCLKLIIQSVSAHIIFLTPAELNAKIGLLRGIVELYMPSGRLLFANQSAVKQYEQMLHKLVS</sequence>
<dbReference type="GO" id="GO:0016197">
    <property type="term" value="P:endosomal transport"/>
    <property type="evidence" value="ECO:0007669"/>
    <property type="project" value="InterPro"/>
</dbReference>
<evidence type="ECO:0000313" key="1">
    <source>
        <dbReference type="EMBL" id="JAP85966.1"/>
    </source>
</evidence>
<dbReference type="GO" id="GO:0000724">
    <property type="term" value="P:double-strand break repair via homologous recombination"/>
    <property type="evidence" value="ECO:0007669"/>
    <property type="project" value="InterPro"/>
</dbReference>
<dbReference type="InterPro" id="IPR029392">
    <property type="entry name" value="AP-5_subunit_s1"/>
</dbReference>
<dbReference type="GO" id="GO:0005770">
    <property type="term" value="C:late endosome"/>
    <property type="evidence" value="ECO:0007669"/>
    <property type="project" value="TreeGrafter"/>
</dbReference>
<dbReference type="Pfam" id="PF15001">
    <property type="entry name" value="AP-5_subunit_s1"/>
    <property type="match status" value="1"/>
</dbReference>